<organism evidence="1 2">
    <name type="scientific">Candidatus Uhrbacteria bacterium CG_4_9_14_3_um_filter_50_9</name>
    <dbReference type="NCBI Taxonomy" id="1975035"/>
    <lineage>
        <taxon>Bacteria</taxon>
        <taxon>Candidatus Uhriibacteriota</taxon>
    </lineage>
</organism>
<protein>
    <submittedName>
        <fullName evidence="1">Uncharacterized protein</fullName>
    </submittedName>
</protein>
<comment type="caution">
    <text evidence="1">The sequence shown here is derived from an EMBL/GenBank/DDBJ whole genome shotgun (WGS) entry which is preliminary data.</text>
</comment>
<dbReference type="Proteomes" id="UP000229385">
    <property type="component" value="Unassembled WGS sequence"/>
</dbReference>
<gene>
    <name evidence="1" type="ORF">CO174_03300</name>
</gene>
<sequence>MDQVGDEVRHVGCTLFVEEILFDQRGQDPVVDPEPVLGVFRALQDVVVPGRERLGLVLAATVLDLEPGNAREICAAGVGTTLLDPLDQTLPAVPAQAPVLERTPHPTKFGEGEVSAGLDLTGSELGVHEREGMREVFARCDAHVETESLEDPVDHAHVGELVYVAEGGVFAGPAAEASAEEAFGLTQVAFIALEDIGDQELGGTPLGYWDRHGPLVEVEFSCDCGCHFSPMTGVVGNAGP</sequence>
<evidence type="ECO:0000313" key="2">
    <source>
        <dbReference type="Proteomes" id="UP000229385"/>
    </source>
</evidence>
<proteinExistence type="predicted"/>
<dbReference type="EMBL" id="PFWU01000039">
    <property type="protein sequence ID" value="PJA45424.1"/>
    <property type="molecule type" value="Genomic_DNA"/>
</dbReference>
<reference evidence="2" key="1">
    <citation type="submission" date="2017-09" db="EMBL/GenBank/DDBJ databases">
        <title>Depth-based differentiation of microbial function through sediment-hosted aquifers and enrichment of novel symbionts in the deep terrestrial subsurface.</title>
        <authorList>
            <person name="Probst A.J."/>
            <person name="Ladd B."/>
            <person name="Jarett J.K."/>
            <person name="Geller-Mcgrath D.E."/>
            <person name="Sieber C.M.K."/>
            <person name="Emerson J.B."/>
            <person name="Anantharaman K."/>
            <person name="Thomas B.C."/>
            <person name="Malmstrom R."/>
            <person name="Stieglmeier M."/>
            <person name="Klingl A."/>
            <person name="Woyke T."/>
            <person name="Ryan C.M."/>
            <person name="Banfield J.F."/>
        </authorList>
    </citation>
    <scope>NUCLEOTIDE SEQUENCE [LARGE SCALE GENOMIC DNA]</scope>
</reference>
<dbReference type="AlphaFoldDB" id="A0A2M7XC39"/>
<evidence type="ECO:0000313" key="1">
    <source>
        <dbReference type="EMBL" id="PJA45424.1"/>
    </source>
</evidence>
<accession>A0A2M7XC39</accession>
<name>A0A2M7XC39_9BACT</name>